<proteinExistence type="predicted"/>
<comment type="caution">
    <text evidence="1">The sequence shown here is derived from an EMBL/GenBank/DDBJ whole genome shotgun (WGS) entry which is preliminary data.</text>
</comment>
<reference evidence="1" key="1">
    <citation type="submission" date="2019-11" db="EMBL/GenBank/DDBJ databases">
        <title>Nori genome reveals adaptations in red seaweeds to the harsh intertidal environment.</title>
        <authorList>
            <person name="Wang D."/>
            <person name="Mao Y."/>
        </authorList>
    </citation>
    <scope>NUCLEOTIDE SEQUENCE</scope>
    <source>
        <tissue evidence="1">Gametophyte</tissue>
    </source>
</reference>
<name>A0ACC3CGG6_PYRYE</name>
<organism evidence="1 2">
    <name type="scientific">Pyropia yezoensis</name>
    <name type="common">Susabi-nori</name>
    <name type="synonym">Porphyra yezoensis</name>
    <dbReference type="NCBI Taxonomy" id="2788"/>
    <lineage>
        <taxon>Eukaryota</taxon>
        <taxon>Rhodophyta</taxon>
        <taxon>Bangiophyceae</taxon>
        <taxon>Bangiales</taxon>
        <taxon>Bangiaceae</taxon>
        <taxon>Pyropia</taxon>
    </lineage>
</organism>
<dbReference type="Proteomes" id="UP000798662">
    <property type="component" value="Chromosome 3"/>
</dbReference>
<keyword evidence="2" id="KW-1185">Reference proteome</keyword>
<sequence length="621" mass="63925">MRRALSPHGAAAARSPLPPAPPRTPVVASPPVPGPPPARPRLGRLVLPSVFALGAGATDAIFYVHFANSVRNLGGGWFVGLGALAAGAAASLVIAPLAAAVSDLKLGGRKPLTLLFNLMSLLAAASVAIVVDTAPGEPGARDLPAYYTSVACLGALYRALTLSSPSVPTLIETSLHGDAAGFPARRDAALSFFYVWTRLGLAAGIGSIYSFVGRERPMWFQLVAAIVGIITLATSSGLVRRPPAKAPLPPGAPPPPPPPSVLRKVLSDQKKALLKTPPGVHKLYVACLFYGVAYGLLAAITGPYYSTVIFREAAGTSKVVRWTGIATGMNLVIGIVIDGLAPKAAKLIGPSASRWLWPSALLFGAGLFTGLSITSTAVVAVTLLSLQGIPMAAHSFFSLVGAGALVHPSLRATTFGARLASQIMGSLIGAVVAAVLATQRPECFRDVMTLSAAMCVAAAIASLTVGEFPPLERAKGVATNANVLVSYAFRRHHRPGWGDSGPRGTPAPGAGPGNPGGGGGGDRNPDSGVGGDDDGEGDVEKGDDAQAAKAHSLSMQLGTDPEWQMAYWKDDERWYHDESLAELAVPELSPLTPRPAGMADDGDGGDGWTTTNIQDFAAGWR</sequence>
<dbReference type="EMBL" id="CM020620">
    <property type="protein sequence ID" value="KAK1869341.1"/>
    <property type="molecule type" value="Genomic_DNA"/>
</dbReference>
<gene>
    <name evidence="1" type="ORF">I4F81_011818</name>
</gene>
<evidence type="ECO:0000313" key="2">
    <source>
        <dbReference type="Proteomes" id="UP000798662"/>
    </source>
</evidence>
<evidence type="ECO:0000313" key="1">
    <source>
        <dbReference type="EMBL" id="KAK1869341.1"/>
    </source>
</evidence>
<protein>
    <submittedName>
        <fullName evidence="1">Uncharacterized protein</fullName>
    </submittedName>
</protein>
<accession>A0ACC3CGG6</accession>